<dbReference type="InterPro" id="IPR042097">
    <property type="entry name" value="Aminopeptidase_N-like_N_sf"/>
</dbReference>
<dbReference type="EC" id="3.4.11.2" evidence="4"/>
<gene>
    <name evidence="15" type="ORF">AMJ40_07220</name>
</gene>
<dbReference type="PANTHER" id="PTHR11533">
    <property type="entry name" value="PROTEASE M1 ZINC METALLOPROTEASE"/>
    <property type="match status" value="1"/>
</dbReference>
<keyword evidence="11" id="KW-0482">Metalloprotease</keyword>
<dbReference type="InterPro" id="IPR050344">
    <property type="entry name" value="Peptidase_M1_aminopeptidases"/>
</dbReference>
<dbReference type="InterPro" id="IPR045357">
    <property type="entry name" value="Aminopeptidase_N-like_N"/>
</dbReference>
<dbReference type="GO" id="GO:0043171">
    <property type="term" value="P:peptide catabolic process"/>
    <property type="evidence" value="ECO:0007669"/>
    <property type="project" value="TreeGrafter"/>
</dbReference>
<dbReference type="GO" id="GO:0005615">
    <property type="term" value="C:extracellular space"/>
    <property type="evidence" value="ECO:0007669"/>
    <property type="project" value="TreeGrafter"/>
</dbReference>
<dbReference type="Gene3D" id="2.60.40.1730">
    <property type="entry name" value="tricorn interacting facor f3 domain"/>
    <property type="match status" value="1"/>
</dbReference>
<feature type="domain" description="FlgD/Vpr Ig-like" evidence="13">
    <location>
        <begin position="635"/>
        <end position="694"/>
    </location>
</feature>
<dbReference type="GO" id="GO:0005737">
    <property type="term" value="C:cytoplasm"/>
    <property type="evidence" value="ECO:0007669"/>
    <property type="project" value="TreeGrafter"/>
</dbReference>
<evidence type="ECO:0000256" key="2">
    <source>
        <dbReference type="ARBA" id="ARBA00001947"/>
    </source>
</evidence>
<evidence type="ECO:0000256" key="7">
    <source>
        <dbReference type="ARBA" id="ARBA00022670"/>
    </source>
</evidence>
<dbReference type="Pfam" id="PF17900">
    <property type="entry name" value="Peptidase_M1_N"/>
    <property type="match status" value="1"/>
</dbReference>
<dbReference type="GO" id="GO:0042277">
    <property type="term" value="F:peptide binding"/>
    <property type="evidence" value="ECO:0007669"/>
    <property type="project" value="TreeGrafter"/>
</dbReference>
<feature type="domain" description="Aminopeptidase N-like N-terminal" evidence="14">
    <location>
        <begin position="92"/>
        <end position="264"/>
    </location>
</feature>
<evidence type="ECO:0000313" key="16">
    <source>
        <dbReference type="Proteomes" id="UP000051124"/>
    </source>
</evidence>
<evidence type="ECO:0000256" key="6">
    <source>
        <dbReference type="ARBA" id="ARBA00022438"/>
    </source>
</evidence>
<dbReference type="InterPro" id="IPR026444">
    <property type="entry name" value="Secre_tail"/>
</dbReference>
<dbReference type="InterPro" id="IPR027268">
    <property type="entry name" value="Peptidase_M4/M1_CTD_sf"/>
</dbReference>
<proteinExistence type="inferred from homology"/>
<dbReference type="PATRIC" id="fig|1703771.3.peg.984"/>
<evidence type="ECO:0000259" key="13">
    <source>
        <dbReference type="Pfam" id="PF13860"/>
    </source>
</evidence>
<evidence type="ECO:0000256" key="3">
    <source>
        <dbReference type="ARBA" id="ARBA00010136"/>
    </source>
</evidence>
<dbReference type="PANTHER" id="PTHR11533:SF174">
    <property type="entry name" value="PUROMYCIN-SENSITIVE AMINOPEPTIDASE-RELATED"/>
    <property type="match status" value="1"/>
</dbReference>
<dbReference type="EMBL" id="LIZT01000108">
    <property type="protein sequence ID" value="KPJ48606.1"/>
    <property type="molecule type" value="Genomic_DNA"/>
</dbReference>
<evidence type="ECO:0000256" key="11">
    <source>
        <dbReference type="ARBA" id="ARBA00023049"/>
    </source>
</evidence>
<dbReference type="GO" id="GO:0070006">
    <property type="term" value="F:metalloaminopeptidase activity"/>
    <property type="evidence" value="ECO:0007669"/>
    <property type="project" value="TreeGrafter"/>
</dbReference>
<evidence type="ECO:0000256" key="8">
    <source>
        <dbReference type="ARBA" id="ARBA00022723"/>
    </source>
</evidence>
<comment type="caution">
    <text evidence="15">The sequence shown here is derived from an EMBL/GenBank/DDBJ whole genome shotgun (WGS) entry which is preliminary data.</text>
</comment>
<dbReference type="GO" id="GO:0016285">
    <property type="term" value="F:alanyl aminopeptidase activity"/>
    <property type="evidence" value="ECO:0007669"/>
    <property type="project" value="UniProtKB-EC"/>
</dbReference>
<comment type="catalytic activity">
    <reaction evidence="1">
        <text>Release of an N-terminal amino acid, Xaa-|-Yaa- from a peptide, amide or arylamide. Xaa is preferably Ala, but may be most amino acids including Pro (slow action). When a terminal hydrophobic residue is followed by a prolyl residue, the two may be released as an intact Xaa-Pro dipeptide.</text>
        <dbReference type="EC" id="3.4.11.2"/>
    </reaction>
</comment>
<name>A0A0S7WER3_UNCT6</name>
<sequence length="706" mass="79989">MVDCESDVMSTLRFTHGCEKEELMKNCLRFAPILLTGCIMSVHGSLAAIANVSGSDWLQPVPRWTEAEAKSKLLRQLPSKADSVHSYDVLFYKLDLDFPVYNDSLRGAALIRCRSEVDGLDSLYLHLERLTVDSVVVNGGAPASWNHVGGKIFIHFLSAFSTNDTFELLIWYGGTPYYGYYATGSGALRTAFTVTEPSDSRYWFPCWDEPWDKAEQGCEIHGEVPLGFVVASNGLLTRVDTTFYATDTTVTYRWVESYSIATYLMSVAIARYAELTDHYVTPTGDSIEVTHFVYREDTSSAAQNFVEVPFMMDFFSSIFGDYPFEKYGMACVADFGGGMEHQTMTTISRFAATSGWEDGVAHELAHQWWGDMVTCFDWPEIWINEGFATYSEVLWHEHKYGPSTFRWKMRDYGDDYLNGPYTGHSLYDPPYLFSWSLVYTKGAWVLHMLRGIVGDDSFFDILKAFGEKYRYGNATTEDLRCVVDSVMNDTFDYFFEEWVYRPGHPQYEYGYRVDSVADGEYLLRMQVRQGQEYGHLFRMPVDLQLTYIGGDTTVSIWASADTFQEATIPLHLPSGIPSFGMRFDPDNWVLEEHTEVGYVSVDEGGTWQTEKALALHQNVPNPFSRDTEIEFVVPATEEDGRIRVSAYNSLGQLVRILIDETLTAGLHTVTWDGKDEGGSAVRSGVYFCQLETSSGRMATRKVLVLR</sequence>
<reference evidence="15 16" key="1">
    <citation type="journal article" date="2015" name="Microbiome">
        <title>Genomic resolution of linkages in carbon, nitrogen, and sulfur cycling among widespread estuary sediment bacteria.</title>
        <authorList>
            <person name="Baker B.J."/>
            <person name="Lazar C.S."/>
            <person name="Teske A.P."/>
            <person name="Dick G.J."/>
        </authorList>
    </citation>
    <scope>NUCLEOTIDE SEQUENCE [LARGE SCALE GENOMIC DNA]</scope>
    <source>
        <strain evidence="15">DG_26</strain>
    </source>
</reference>
<protein>
    <recommendedName>
        <fullName evidence="5">Aminopeptidase N</fullName>
        <ecNumber evidence="4">3.4.11.2</ecNumber>
    </recommendedName>
</protein>
<dbReference type="GO" id="GO:0006508">
    <property type="term" value="P:proteolysis"/>
    <property type="evidence" value="ECO:0007669"/>
    <property type="project" value="UniProtKB-KW"/>
</dbReference>
<organism evidence="15 16">
    <name type="scientific">candidate division TA06 bacterium DG_26</name>
    <dbReference type="NCBI Taxonomy" id="1703771"/>
    <lineage>
        <taxon>Bacteria</taxon>
        <taxon>Bacteria division TA06</taxon>
    </lineage>
</organism>
<dbReference type="Pfam" id="PF01433">
    <property type="entry name" value="Peptidase_M1"/>
    <property type="match status" value="1"/>
</dbReference>
<dbReference type="Proteomes" id="UP000051124">
    <property type="component" value="Unassembled WGS sequence"/>
</dbReference>
<dbReference type="SUPFAM" id="SSF55486">
    <property type="entry name" value="Metalloproteases ('zincins'), catalytic domain"/>
    <property type="match status" value="1"/>
</dbReference>
<dbReference type="Pfam" id="PF13860">
    <property type="entry name" value="FlgD_ig"/>
    <property type="match status" value="1"/>
</dbReference>
<dbReference type="InterPro" id="IPR001930">
    <property type="entry name" value="Peptidase_M1"/>
</dbReference>
<dbReference type="Gene3D" id="2.60.40.4070">
    <property type="match status" value="1"/>
</dbReference>
<dbReference type="InterPro" id="IPR025965">
    <property type="entry name" value="FlgD/Vpr_Ig-like"/>
</dbReference>
<keyword evidence="7" id="KW-0645">Protease</keyword>
<evidence type="ECO:0000256" key="9">
    <source>
        <dbReference type="ARBA" id="ARBA00022801"/>
    </source>
</evidence>
<evidence type="ECO:0000259" key="14">
    <source>
        <dbReference type="Pfam" id="PF17900"/>
    </source>
</evidence>
<evidence type="ECO:0000256" key="1">
    <source>
        <dbReference type="ARBA" id="ARBA00000098"/>
    </source>
</evidence>
<comment type="similarity">
    <text evidence="3">Belongs to the peptidase M1 family.</text>
</comment>
<dbReference type="PRINTS" id="PR00756">
    <property type="entry name" value="ALADIPTASE"/>
</dbReference>
<evidence type="ECO:0000256" key="5">
    <source>
        <dbReference type="ARBA" id="ARBA00015611"/>
    </source>
</evidence>
<dbReference type="GO" id="GO:0008270">
    <property type="term" value="F:zinc ion binding"/>
    <property type="evidence" value="ECO:0007669"/>
    <property type="project" value="InterPro"/>
</dbReference>
<keyword evidence="8" id="KW-0479">Metal-binding</keyword>
<dbReference type="InterPro" id="IPR014782">
    <property type="entry name" value="Peptidase_M1_dom"/>
</dbReference>
<dbReference type="AlphaFoldDB" id="A0A0S7WER3"/>
<comment type="cofactor">
    <cofactor evidence="2">
        <name>Zn(2+)</name>
        <dbReference type="ChEBI" id="CHEBI:29105"/>
    </cofactor>
</comment>
<evidence type="ECO:0000313" key="15">
    <source>
        <dbReference type="EMBL" id="KPJ48606.1"/>
    </source>
</evidence>
<dbReference type="NCBIfam" id="TIGR04183">
    <property type="entry name" value="Por_Secre_tail"/>
    <property type="match status" value="1"/>
</dbReference>
<dbReference type="Gene3D" id="1.10.390.10">
    <property type="entry name" value="Neutral Protease Domain 2"/>
    <property type="match status" value="1"/>
</dbReference>
<keyword evidence="10" id="KW-0862">Zinc</keyword>
<keyword evidence="6" id="KW-0031">Aminopeptidase</keyword>
<dbReference type="SUPFAM" id="SSF63737">
    <property type="entry name" value="Leukotriene A4 hydrolase N-terminal domain"/>
    <property type="match status" value="1"/>
</dbReference>
<dbReference type="GO" id="GO:0016020">
    <property type="term" value="C:membrane"/>
    <property type="evidence" value="ECO:0007669"/>
    <property type="project" value="TreeGrafter"/>
</dbReference>
<evidence type="ECO:0000256" key="4">
    <source>
        <dbReference type="ARBA" id="ARBA00012564"/>
    </source>
</evidence>
<accession>A0A0S7WER3</accession>
<feature type="domain" description="Peptidase M1 membrane alanine aminopeptidase" evidence="12">
    <location>
        <begin position="311"/>
        <end position="498"/>
    </location>
</feature>
<evidence type="ECO:0000256" key="10">
    <source>
        <dbReference type="ARBA" id="ARBA00022833"/>
    </source>
</evidence>
<keyword evidence="9" id="KW-0378">Hydrolase</keyword>
<evidence type="ECO:0000259" key="12">
    <source>
        <dbReference type="Pfam" id="PF01433"/>
    </source>
</evidence>
<dbReference type="CDD" id="cd09603">
    <property type="entry name" value="M1_APN_like"/>
    <property type="match status" value="1"/>
</dbReference>